<dbReference type="GO" id="GO:0005524">
    <property type="term" value="F:ATP binding"/>
    <property type="evidence" value="ECO:0007669"/>
    <property type="project" value="UniProtKB-KW"/>
</dbReference>
<dbReference type="PROSITE" id="PS50110">
    <property type="entry name" value="RESPONSE_REGULATORY"/>
    <property type="match status" value="1"/>
</dbReference>
<sequence>MNDRVDLTNCDREPIHLLGRVQAFGFLVAVAPDWTISHVSENIGNFLDVAAASLLGRQAEALLPADTIHTIRNGLQFLNPHRGVEVIYDLGIAGSANRFDASVHRFNDTIIIEFEPATPVEGAATDMANVRNAIDRMAELPSFAAVYSHTVRFVKLITGFDRVMLYKFGADDTGEVVAEARKHDLEPFLNLRYPATDIPKQARALYVENPIRLIGSVADEGSPILALDGEVLDLSGSRLRSVSTIHLEYLRNMNVGASMSISVIVNGALWGLIACHHGKTHVPSMRLRNAALLFGHMLSLILQTRLSADERANDEVVHRLTTHISRTLSKDATTPELLRSSAESFADILKADGYAVVQENKVVVGGDAPEAADILALCDHLNALPGNAVYANHEIGTFMPDAERLVAKAAGVLSIPISRSPRDYLLFFRVELMQQVNWAGNPEKPVSYGPNGARLTPRKSFETWQTTVRGQSVPWSAADIRAASQLRIMLLEVVLRLTEEAGRERKLANEKQELLIAELNHRVRNILGLVRGLISQTSVGAISTSELVAKLDGRVQTLARAHDQITRHHWAPAALTELIEAEAESYLLDRKTRLETTGPSVLLTSKAYTSMALVIHEMMTNSAKYGALSSARGTVRIDWSLGPDESLQIDWREIGGPPVKAPKRRGFGSTIIERTIPFELSGRADISYRLEGVTAAFWLPAEHVVAEEPEPAPAAVEQVSAPTAFTPPKSVLVVEDNLMIALDAEMIFERLGCLETAIAPTVEAAVGMLDRRDSPFDFGLLDINLGNETSFEVARRLKRDGVPFAFASGYGDSLTLPEDLEDIRILSKPYDKDMIRGLFG</sequence>
<evidence type="ECO:0000256" key="11">
    <source>
        <dbReference type="ARBA" id="ARBA00023170"/>
    </source>
</evidence>
<keyword evidence="8" id="KW-0418">Kinase</keyword>
<keyword evidence="16" id="KW-1185">Reference proteome</keyword>
<dbReference type="Gene3D" id="3.30.565.10">
    <property type="entry name" value="Histidine kinase-like ATPase, C-terminal domain"/>
    <property type="match status" value="1"/>
</dbReference>
<evidence type="ECO:0000256" key="1">
    <source>
        <dbReference type="ARBA" id="ARBA00000085"/>
    </source>
</evidence>
<evidence type="ECO:0000259" key="14">
    <source>
        <dbReference type="PROSITE" id="PS50110"/>
    </source>
</evidence>
<evidence type="ECO:0000256" key="10">
    <source>
        <dbReference type="ARBA" id="ARBA00022991"/>
    </source>
</evidence>
<protein>
    <recommendedName>
        <fullName evidence="2">histidine kinase</fullName>
        <ecNumber evidence="2">2.7.13.3</ecNumber>
    </recommendedName>
</protein>
<dbReference type="InterPro" id="IPR036890">
    <property type="entry name" value="HATPase_C_sf"/>
</dbReference>
<dbReference type="SMART" id="SM00911">
    <property type="entry name" value="HWE_HK"/>
    <property type="match status" value="1"/>
</dbReference>
<dbReference type="GO" id="GO:0009584">
    <property type="term" value="P:detection of visible light"/>
    <property type="evidence" value="ECO:0007669"/>
    <property type="project" value="InterPro"/>
</dbReference>
<dbReference type="Pfam" id="PF07536">
    <property type="entry name" value="HWE_HK"/>
    <property type="match status" value="1"/>
</dbReference>
<dbReference type="Pfam" id="PF01590">
    <property type="entry name" value="GAF"/>
    <property type="match status" value="1"/>
</dbReference>
<reference evidence="15 16" key="1">
    <citation type="submission" date="2017-03" db="EMBL/GenBank/DDBJ databases">
        <title>Foreign affairs: Plasmid Transfer between Roseobacters and Rhizobia.</title>
        <authorList>
            <person name="Bartling P."/>
            <person name="Bunk B."/>
            <person name="Overmann J."/>
            <person name="Brinkmann H."/>
            <person name="Petersen J."/>
        </authorList>
    </citation>
    <scope>NUCLEOTIDE SEQUENCE [LARGE SCALE GENOMIC DNA]</scope>
    <source>
        <strain evidence="15 16">MACL11</strain>
    </source>
</reference>
<dbReference type="Gene3D" id="3.30.450.270">
    <property type="match status" value="1"/>
</dbReference>
<evidence type="ECO:0000256" key="5">
    <source>
        <dbReference type="ARBA" id="ARBA00022606"/>
    </source>
</evidence>
<dbReference type="PIRSF" id="PIRSF036397">
    <property type="entry name" value="Bactrphtchrm_rec"/>
    <property type="match status" value="1"/>
</dbReference>
<dbReference type="Pfam" id="PF08446">
    <property type="entry name" value="PAS_2"/>
    <property type="match status" value="1"/>
</dbReference>
<dbReference type="SUPFAM" id="SSF55785">
    <property type="entry name" value="PYP-like sensor domain (PAS domain)"/>
    <property type="match status" value="1"/>
</dbReference>
<dbReference type="RefSeq" id="WP_018065303.1">
    <property type="nucleotide sequence ID" value="NZ_AQWH01000012.1"/>
</dbReference>
<evidence type="ECO:0000256" key="2">
    <source>
        <dbReference type="ARBA" id="ARBA00012438"/>
    </source>
</evidence>
<dbReference type="EMBL" id="CP020330">
    <property type="protein sequence ID" value="AQZ50194.1"/>
    <property type="molecule type" value="Genomic_DNA"/>
</dbReference>
<dbReference type="SUPFAM" id="SSF55781">
    <property type="entry name" value="GAF domain-like"/>
    <property type="match status" value="2"/>
</dbReference>
<feature type="domain" description="Response regulatory" evidence="14">
    <location>
        <begin position="730"/>
        <end position="840"/>
    </location>
</feature>
<dbReference type="OrthoDB" id="9760752at2"/>
<dbReference type="Proteomes" id="UP000191135">
    <property type="component" value="Chromosome"/>
</dbReference>
<dbReference type="eggNOG" id="COG4251">
    <property type="taxonomic scope" value="Bacteria"/>
</dbReference>
<dbReference type="InterPro" id="IPR001294">
    <property type="entry name" value="Phytochrome"/>
</dbReference>
<dbReference type="InterPro" id="IPR001789">
    <property type="entry name" value="Sig_transdc_resp-reg_receiver"/>
</dbReference>
<keyword evidence="9" id="KW-0067">ATP-binding</keyword>
<evidence type="ECO:0000256" key="9">
    <source>
        <dbReference type="ARBA" id="ARBA00022840"/>
    </source>
</evidence>
<dbReference type="AlphaFoldDB" id="A0A1U9YXN5"/>
<comment type="catalytic activity">
    <reaction evidence="1">
        <text>ATP + protein L-histidine = ADP + protein N-phospho-L-histidine.</text>
        <dbReference type="EC" id="2.7.13.3"/>
    </reaction>
</comment>
<dbReference type="InterPro" id="IPR011006">
    <property type="entry name" value="CheY-like_superfamily"/>
</dbReference>
<accession>A0A1U9YXN5</accession>
<evidence type="ECO:0000256" key="6">
    <source>
        <dbReference type="ARBA" id="ARBA00022679"/>
    </source>
</evidence>
<feature type="modified residue" description="4-aspartylphosphate" evidence="12">
    <location>
        <position position="782"/>
    </location>
</feature>
<evidence type="ECO:0000256" key="7">
    <source>
        <dbReference type="ARBA" id="ARBA00022741"/>
    </source>
</evidence>
<dbReference type="eggNOG" id="COG0784">
    <property type="taxonomic scope" value="Bacteria"/>
</dbReference>
<dbReference type="InterPro" id="IPR016132">
    <property type="entry name" value="Phyto_chromo_attachment"/>
</dbReference>
<dbReference type="GO" id="GO:0000160">
    <property type="term" value="P:phosphorelay signal transduction system"/>
    <property type="evidence" value="ECO:0007669"/>
    <property type="project" value="InterPro"/>
</dbReference>
<keyword evidence="5" id="KW-0716">Sensory transduction</keyword>
<dbReference type="PROSITE" id="PS50046">
    <property type="entry name" value="PHYTOCHROME_2"/>
    <property type="match status" value="1"/>
</dbReference>
<dbReference type="InterPro" id="IPR013515">
    <property type="entry name" value="Phytochrome_cen-reg"/>
</dbReference>
<dbReference type="STRING" id="1122214.Mame_00818"/>
<evidence type="ECO:0000259" key="13">
    <source>
        <dbReference type="PROSITE" id="PS50046"/>
    </source>
</evidence>
<dbReference type="InterPro" id="IPR009219">
    <property type="entry name" value="Bactrphtchr_CheY"/>
</dbReference>
<keyword evidence="4 12" id="KW-0597">Phosphoprotein</keyword>
<dbReference type="PANTHER" id="PTHR41523:SF7">
    <property type="entry name" value="HISTIDINE KINASE"/>
    <property type="match status" value="1"/>
</dbReference>
<dbReference type="SMART" id="SM00448">
    <property type="entry name" value="REC"/>
    <property type="match status" value="1"/>
</dbReference>
<dbReference type="KEGG" id="mmed:Mame_00818"/>
<keyword evidence="6 15" id="KW-0808">Transferase</keyword>
<dbReference type="InterPro" id="IPR035965">
    <property type="entry name" value="PAS-like_dom_sf"/>
</dbReference>
<evidence type="ECO:0000256" key="8">
    <source>
        <dbReference type="ARBA" id="ARBA00022777"/>
    </source>
</evidence>
<dbReference type="GO" id="GO:0006355">
    <property type="term" value="P:regulation of DNA-templated transcription"/>
    <property type="evidence" value="ECO:0007669"/>
    <property type="project" value="InterPro"/>
</dbReference>
<dbReference type="Gene3D" id="3.30.450.40">
    <property type="match status" value="1"/>
</dbReference>
<dbReference type="InterPro" id="IPR013654">
    <property type="entry name" value="PAS_2"/>
</dbReference>
<dbReference type="Pfam" id="PF00360">
    <property type="entry name" value="PHY"/>
    <property type="match status" value="1"/>
</dbReference>
<keyword evidence="3" id="KW-0600">Photoreceptor protein</keyword>
<evidence type="ECO:0000256" key="4">
    <source>
        <dbReference type="ARBA" id="ARBA00022553"/>
    </source>
</evidence>
<proteinExistence type="predicted"/>
<dbReference type="InterPro" id="IPR003018">
    <property type="entry name" value="GAF"/>
</dbReference>
<dbReference type="PANTHER" id="PTHR41523">
    <property type="entry name" value="TWO-COMPONENT SYSTEM SENSOR PROTEIN"/>
    <property type="match status" value="1"/>
</dbReference>
<dbReference type="SMART" id="SM00065">
    <property type="entry name" value="GAF"/>
    <property type="match status" value="1"/>
</dbReference>
<gene>
    <name evidence="15" type="primary">bphP</name>
    <name evidence="15" type="ORF">Mame_00818</name>
</gene>
<dbReference type="GO" id="GO:0009881">
    <property type="term" value="F:photoreceptor activity"/>
    <property type="evidence" value="ECO:0007669"/>
    <property type="project" value="UniProtKB-KW"/>
</dbReference>
<dbReference type="InterPro" id="IPR043150">
    <property type="entry name" value="Phytochrome_PHY_sf"/>
</dbReference>
<keyword evidence="7" id="KW-0547">Nucleotide-binding</keyword>
<evidence type="ECO:0000256" key="3">
    <source>
        <dbReference type="ARBA" id="ARBA00022543"/>
    </source>
</evidence>
<dbReference type="InterPro" id="IPR029016">
    <property type="entry name" value="GAF-like_dom_sf"/>
</dbReference>
<keyword evidence="11" id="KW-0675">Receptor</keyword>
<evidence type="ECO:0000256" key="12">
    <source>
        <dbReference type="PROSITE-ProRule" id="PRU00169"/>
    </source>
</evidence>
<dbReference type="Gene3D" id="3.30.450.20">
    <property type="entry name" value="PAS domain"/>
    <property type="match status" value="1"/>
</dbReference>
<dbReference type="InterPro" id="IPR011102">
    <property type="entry name" value="Sig_transdc_His_kinase_HWE"/>
</dbReference>
<keyword evidence="10" id="KW-0157">Chromophore</keyword>
<name>A0A1U9YXN5_9HYPH</name>
<organism evidence="15 16">
    <name type="scientific">Martelella mediterranea DSM 17316</name>
    <dbReference type="NCBI Taxonomy" id="1122214"/>
    <lineage>
        <taxon>Bacteria</taxon>
        <taxon>Pseudomonadati</taxon>
        <taxon>Pseudomonadota</taxon>
        <taxon>Alphaproteobacteria</taxon>
        <taxon>Hyphomicrobiales</taxon>
        <taxon>Aurantimonadaceae</taxon>
        <taxon>Martelella</taxon>
    </lineage>
</organism>
<dbReference type="EC" id="2.7.13.3" evidence="2"/>
<dbReference type="SUPFAM" id="SSF52172">
    <property type="entry name" value="CheY-like"/>
    <property type="match status" value="1"/>
</dbReference>
<feature type="domain" description="Phytochrome chromophore attachment site" evidence="13">
    <location>
        <begin position="142"/>
        <end position="277"/>
    </location>
</feature>
<dbReference type="PRINTS" id="PR01033">
    <property type="entry name" value="PHYTOCHROME"/>
</dbReference>
<evidence type="ECO:0000313" key="16">
    <source>
        <dbReference type="Proteomes" id="UP000191135"/>
    </source>
</evidence>
<evidence type="ECO:0000313" key="15">
    <source>
        <dbReference type="EMBL" id="AQZ50194.1"/>
    </source>
</evidence>
<dbReference type="GO" id="GO:0004673">
    <property type="term" value="F:protein histidine kinase activity"/>
    <property type="evidence" value="ECO:0007669"/>
    <property type="project" value="UniProtKB-EC"/>
</dbReference>
<dbReference type="Gene3D" id="3.40.50.2300">
    <property type="match status" value="1"/>
</dbReference>